<protein>
    <submittedName>
        <fullName evidence="8">Protease II</fullName>
    </submittedName>
</protein>
<dbReference type="eggNOG" id="COG1770">
    <property type="taxonomic scope" value="Bacteria"/>
</dbReference>
<dbReference type="KEGG" id="bfa:Bfae_03470"/>
<name>C7MGN2_BRAFD</name>
<dbReference type="OrthoDB" id="9801421at2"/>
<keyword evidence="4" id="KW-0720">Serine protease</keyword>
<evidence type="ECO:0000256" key="3">
    <source>
        <dbReference type="ARBA" id="ARBA00022801"/>
    </source>
</evidence>
<dbReference type="PANTHER" id="PTHR11757:SF19">
    <property type="entry name" value="PROLYL ENDOPEPTIDASE-LIKE"/>
    <property type="match status" value="1"/>
</dbReference>
<dbReference type="InterPro" id="IPR002470">
    <property type="entry name" value="Peptidase_S9A"/>
</dbReference>
<dbReference type="InterPro" id="IPR001375">
    <property type="entry name" value="Peptidase_S9_cat"/>
</dbReference>
<dbReference type="PANTHER" id="PTHR11757">
    <property type="entry name" value="PROTEASE FAMILY S9A OLIGOPEPTIDASE"/>
    <property type="match status" value="1"/>
</dbReference>
<evidence type="ECO:0000313" key="9">
    <source>
        <dbReference type="Proteomes" id="UP000001919"/>
    </source>
</evidence>
<evidence type="ECO:0000256" key="2">
    <source>
        <dbReference type="ARBA" id="ARBA00022670"/>
    </source>
</evidence>
<evidence type="ECO:0000256" key="1">
    <source>
        <dbReference type="ARBA" id="ARBA00005228"/>
    </source>
</evidence>
<dbReference type="AlphaFoldDB" id="C7MGN2"/>
<organism evidence="8 9">
    <name type="scientific">Brachybacterium faecium (strain ATCC 43885 / DSM 4810 / JCM 11609 / LMG 19847 / NBRC 14762 / NCIMB 9860 / 6-10)</name>
    <dbReference type="NCBI Taxonomy" id="446465"/>
    <lineage>
        <taxon>Bacteria</taxon>
        <taxon>Bacillati</taxon>
        <taxon>Actinomycetota</taxon>
        <taxon>Actinomycetes</taxon>
        <taxon>Micrococcales</taxon>
        <taxon>Dermabacteraceae</taxon>
        <taxon>Brachybacterium</taxon>
    </lineage>
</organism>
<keyword evidence="3" id="KW-0378">Hydrolase</keyword>
<dbReference type="SUPFAM" id="SSF53474">
    <property type="entry name" value="alpha/beta-Hydrolases"/>
    <property type="match status" value="1"/>
</dbReference>
<feature type="domain" description="Peptidase S9A N-terminal" evidence="7">
    <location>
        <begin position="29"/>
        <end position="429"/>
    </location>
</feature>
<dbReference type="HOGENOM" id="CLU_011290_0_1_11"/>
<dbReference type="Pfam" id="PF02897">
    <property type="entry name" value="Peptidase_S9_N"/>
    <property type="match status" value="1"/>
</dbReference>
<feature type="compositionally biased region" description="Basic and acidic residues" evidence="5">
    <location>
        <begin position="22"/>
        <end position="32"/>
    </location>
</feature>
<feature type="domain" description="Peptidase S9 prolyl oligopeptidase catalytic" evidence="6">
    <location>
        <begin position="496"/>
        <end position="666"/>
    </location>
</feature>
<comment type="similarity">
    <text evidence="1">Belongs to the peptidase S9A family.</text>
</comment>
<evidence type="ECO:0000313" key="8">
    <source>
        <dbReference type="EMBL" id="ACU84223.1"/>
    </source>
</evidence>
<dbReference type="STRING" id="446465.Bfae_03470"/>
<dbReference type="Gene3D" id="3.40.50.1820">
    <property type="entry name" value="alpha/beta hydrolase"/>
    <property type="match status" value="1"/>
</dbReference>
<feature type="compositionally biased region" description="Polar residues" evidence="5">
    <location>
        <begin position="1"/>
        <end position="19"/>
    </location>
</feature>
<reference evidence="8 9" key="1">
    <citation type="journal article" date="2009" name="Stand. Genomic Sci.">
        <title>Complete genome sequence of Brachybacterium faecium type strain (Schefferle 6-10).</title>
        <authorList>
            <person name="Lapidus A."/>
            <person name="Pukall R."/>
            <person name="Labuttii K."/>
            <person name="Copeland A."/>
            <person name="Del Rio T.G."/>
            <person name="Nolan M."/>
            <person name="Chen F."/>
            <person name="Lucas S."/>
            <person name="Tice H."/>
            <person name="Cheng J.F."/>
            <person name="Bruce D."/>
            <person name="Goodwin L."/>
            <person name="Pitluck S."/>
            <person name="Rohde M."/>
            <person name="Goker M."/>
            <person name="Pati A."/>
            <person name="Ivanova N."/>
            <person name="Mavrommatis K."/>
            <person name="Chen A."/>
            <person name="Palaniappan K."/>
            <person name="D'haeseleer P."/>
            <person name="Chain P."/>
            <person name="Bristow J."/>
            <person name="Eisen J.A."/>
            <person name="Markowitz V."/>
            <person name="Hugenholtz P."/>
            <person name="Kyrpides N.C."/>
            <person name="Klenk H.P."/>
        </authorList>
    </citation>
    <scope>NUCLEOTIDE SEQUENCE [LARGE SCALE GENOMIC DNA]</scope>
    <source>
        <strain evidence="9">ATCC 43885 / DSM 4810 / JCM 11609 / LMG 19847 / NBRC 14762 / NCIMB 9860 / 6-10</strain>
    </source>
</reference>
<sequence length="709" mass="76092">MTQHTVSTAGQTRRTSPAQRETAPRPEARPVDRTLFGDTVTVRRRWLRDTRSAEVTAHFAAENVHADARTAHLAPLRSALGRAFRGSTAPIELSAPVLLGGWWYIDRPAAADGALLTRVRDRAELRGPAGIPEIVPGRLLDGEEILVEDCRGMIGFAVSPDHRLLARAEAALGGCRVIVTEAATGELVDAAIEQAGPDLVFSADSRSLLHTRLDDLGRRHQVRCHRLGAGIEEDAVLVEEPDHWAQLELSRSRDGSAALIRSSSPKGSEVWIADLAAACAAPRSVTGRLTGAPPLIEHAGDRLLVIHEDASGRTALSELGLGVTGGLRDMTPLLTAAEGEHFDSVEAFSGAVALQLRSGGLPRLRVLPRRADGTVDVGDVQSVGRGGELDAVRLEPTPDWHQPAIRYRLDSFLTPPTILEHDPVTGRSSRLLQAETHGLDLEKYEERRLWATSSDGVQVPISLIARRDLPHDGSAPAVLYGEGAFGTSTDPVLQAETLAVADRGVVVAVAHVRGGGELGPRWHRQGRRLHKPRSIADFLACAEHLVSGGWASPDRLGAIGDGSGGLLAAAAANLAPERFRAILTGTPLVDPLETLLDAEVMLTLEEWAEWGDPAADEATYLCLRSYSPSENVRRAHYPAVFAWTAAEGTDVPPACAAIWVAELRDRVTSDPHKRPILLRTLPTMSTATDARTEGVAWLLDQLGAVTLEE</sequence>
<feature type="region of interest" description="Disordered" evidence="5">
    <location>
        <begin position="1"/>
        <end position="32"/>
    </location>
</feature>
<dbReference type="SUPFAM" id="SSF50993">
    <property type="entry name" value="Peptidase/esterase 'gauge' domain"/>
    <property type="match status" value="1"/>
</dbReference>
<dbReference type="GO" id="GO:0006508">
    <property type="term" value="P:proteolysis"/>
    <property type="evidence" value="ECO:0007669"/>
    <property type="project" value="UniProtKB-KW"/>
</dbReference>
<evidence type="ECO:0000259" key="7">
    <source>
        <dbReference type="Pfam" id="PF02897"/>
    </source>
</evidence>
<dbReference type="EMBL" id="CP001643">
    <property type="protein sequence ID" value="ACU84223.1"/>
    <property type="molecule type" value="Genomic_DNA"/>
</dbReference>
<dbReference type="InterPro" id="IPR051543">
    <property type="entry name" value="Serine_Peptidase_S9A"/>
</dbReference>
<keyword evidence="2 8" id="KW-0645">Protease</keyword>
<dbReference type="PRINTS" id="PR00862">
    <property type="entry name" value="PROLIGOPTASE"/>
</dbReference>
<keyword evidence="9" id="KW-1185">Reference proteome</keyword>
<evidence type="ECO:0000256" key="5">
    <source>
        <dbReference type="SAM" id="MobiDB-lite"/>
    </source>
</evidence>
<dbReference type="InterPro" id="IPR023302">
    <property type="entry name" value="Pept_S9A_N"/>
</dbReference>
<gene>
    <name evidence="8" type="ordered locus">Bfae_03470</name>
</gene>
<dbReference type="Pfam" id="PF00326">
    <property type="entry name" value="Peptidase_S9"/>
    <property type="match status" value="1"/>
</dbReference>
<dbReference type="Gene3D" id="2.130.10.120">
    <property type="entry name" value="Prolyl oligopeptidase, N-terminal domain"/>
    <property type="match status" value="1"/>
</dbReference>
<dbReference type="InterPro" id="IPR029058">
    <property type="entry name" value="AB_hydrolase_fold"/>
</dbReference>
<dbReference type="PATRIC" id="fig|446465.5.peg.344"/>
<evidence type="ECO:0000259" key="6">
    <source>
        <dbReference type="Pfam" id="PF00326"/>
    </source>
</evidence>
<accession>C7MGN2</accession>
<evidence type="ECO:0000256" key="4">
    <source>
        <dbReference type="ARBA" id="ARBA00022825"/>
    </source>
</evidence>
<proteinExistence type="inferred from homology"/>
<dbReference type="GO" id="GO:0004252">
    <property type="term" value="F:serine-type endopeptidase activity"/>
    <property type="evidence" value="ECO:0007669"/>
    <property type="project" value="InterPro"/>
</dbReference>
<dbReference type="Proteomes" id="UP000001919">
    <property type="component" value="Chromosome"/>
</dbReference>